<evidence type="ECO:0000313" key="2">
    <source>
        <dbReference type="Proteomes" id="UP000487757"/>
    </source>
</evidence>
<protein>
    <submittedName>
        <fullName evidence="1">Uncharacterized protein</fullName>
    </submittedName>
</protein>
<evidence type="ECO:0000313" key="1">
    <source>
        <dbReference type="EMBL" id="MRX75466.1"/>
    </source>
</evidence>
<dbReference type="OrthoDB" id="796239at2"/>
<organism evidence="1 2">
    <name type="scientific">Pedobacter petrophilus</name>
    <dbReference type="NCBI Taxonomy" id="1908241"/>
    <lineage>
        <taxon>Bacteria</taxon>
        <taxon>Pseudomonadati</taxon>
        <taxon>Bacteroidota</taxon>
        <taxon>Sphingobacteriia</taxon>
        <taxon>Sphingobacteriales</taxon>
        <taxon>Sphingobacteriaceae</taxon>
        <taxon>Pedobacter</taxon>
    </lineage>
</organism>
<name>A0A7K0FXJ9_9SPHI</name>
<dbReference type="RefSeq" id="WP_154279618.1">
    <property type="nucleotide sequence ID" value="NZ_JBHUJQ010000001.1"/>
</dbReference>
<sequence>MKAVRILNILIVLPFLICCTTENGQSQAKENYASDKPVKISVSKEIPKNVNDEQEFRKLLENLKGNLKNKNLNKVVSLLNFPFYTSHKEVANGVGIPIDPIGAAEFNNYKTTIFNADVLRILPQCKEDNLSEIDNKTDEIYYQSLRKLTDSGSKMYEVYMQYPEANTQAESYFSFIFGKVNGKFKMLSTYGKWPVK</sequence>
<proteinExistence type="predicted"/>
<dbReference type="AlphaFoldDB" id="A0A7K0FXJ9"/>
<comment type="caution">
    <text evidence="1">The sequence shown here is derived from an EMBL/GenBank/DDBJ whole genome shotgun (WGS) entry which is preliminary data.</text>
</comment>
<dbReference type="EMBL" id="WKKH01000005">
    <property type="protein sequence ID" value="MRX75466.1"/>
    <property type="molecule type" value="Genomic_DNA"/>
</dbReference>
<keyword evidence="2" id="KW-1185">Reference proteome</keyword>
<gene>
    <name evidence="1" type="ORF">GJU39_05125</name>
</gene>
<accession>A0A7K0FXJ9</accession>
<dbReference type="Proteomes" id="UP000487757">
    <property type="component" value="Unassembled WGS sequence"/>
</dbReference>
<reference evidence="1 2" key="1">
    <citation type="submission" date="2019-11" db="EMBL/GenBank/DDBJ databases">
        <title>Pedobacter petrophilus genome.</title>
        <authorList>
            <person name="Feldbauer M.J."/>
            <person name="Newman J.D."/>
        </authorList>
    </citation>
    <scope>NUCLEOTIDE SEQUENCE [LARGE SCALE GENOMIC DNA]</scope>
    <source>
        <strain evidence="1 2">LMG 29686</strain>
    </source>
</reference>